<dbReference type="InterPro" id="IPR036425">
    <property type="entry name" value="MoaB/Mog-like_dom_sf"/>
</dbReference>
<dbReference type="Gene3D" id="3.40.980.10">
    <property type="entry name" value="MoaB/Mog-like domain"/>
    <property type="match status" value="1"/>
</dbReference>
<gene>
    <name evidence="3" type="ORF">DYH56_15270</name>
</gene>
<dbReference type="NCBIfam" id="TIGR00200">
    <property type="entry name" value="cinA_nterm"/>
    <property type="match status" value="1"/>
</dbReference>
<dbReference type="Pfam" id="PF00994">
    <property type="entry name" value="MoCF_biosynth"/>
    <property type="match status" value="1"/>
</dbReference>
<accession>A0ABX9KCW0</accession>
<dbReference type="InterPro" id="IPR050101">
    <property type="entry name" value="CinA"/>
</dbReference>
<keyword evidence="4" id="KW-1185">Reference proteome</keyword>
<dbReference type="RefSeq" id="WP_114643725.1">
    <property type="nucleotide sequence ID" value="NZ_JAACIO010000049.1"/>
</dbReference>
<dbReference type="InterPro" id="IPR036653">
    <property type="entry name" value="CinA-like_C"/>
</dbReference>
<dbReference type="InterPro" id="IPR001453">
    <property type="entry name" value="MoaB/Mog_dom"/>
</dbReference>
<dbReference type="NCBIfam" id="TIGR00199">
    <property type="entry name" value="PncC_domain"/>
    <property type="match status" value="1"/>
</dbReference>
<feature type="domain" description="MoaB/Mog" evidence="2">
    <location>
        <begin position="4"/>
        <end position="166"/>
    </location>
</feature>
<dbReference type="InterPro" id="IPR008136">
    <property type="entry name" value="CinA_C"/>
</dbReference>
<comment type="caution">
    <text evidence="3">The sequence shown here is derived from an EMBL/GenBank/DDBJ whole genome shotgun (WGS) entry which is preliminary data.</text>
</comment>
<dbReference type="CDD" id="cd00885">
    <property type="entry name" value="cinA"/>
    <property type="match status" value="1"/>
</dbReference>
<dbReference type="SUPFAM" id="SSF53218">
    <property type="entry name" value="Molybdenum cofactor biosynthesis proteins"/>
    <property type="match status" value="1"/>
</dbReference>
<organism evidence="3 4">
    <name type="scientific">Psychrilyobacter piezotolerans</name>
    <dbReference type="NCBI Taxonomy" id="2293438"/>
    <lineage>
        <taxon>Bacteria</taxon>
        <taxon>Fusobacteriati</taxon>
        <taxon>Fusobacteriota</taxon>
        <taxon>Fusobacteriia</taxon>
        <taxon>Fusobacteriales</taxon>
        <taxon>Fusobacteriaceae</taxon>
        <taxon>Psychrilyobacter</taxon>
    </lineage>
</organism>
<dbReference type="HAMAP" id="MF_00226_B">
    <property type="entry name" value="CinA_B"/>
    <property type="match status" value="1"/>
</dbReference>
<dbReference type="Gene3D" id="3.90.950.20">
    <property type="entry name" value="CinA-like"/>
    <property type="match status" value="1"/>
</dbReference>
<evidence type="ECO:0000313" key="3">
    <source>
        <dbReference type="EMBL" id="REI39305.1"/>
    </source>
</evidence>
<comment type="similarity">
    <text evidence="1">Belongs to the CinA family.</text>
</comment>
<evidence type="ECO:0000259" key="2">
    <source>
        <dbReference type="SMART" id="SM00852"/>
    </source>
</evidence>
<dbReference type="EMBL" id="QUAJ01000052">
    <property type="protein sequence ID" value="REI39305.1"/>
    <property type="molecule type" value="Genomic_DNA"/>
</dbReference>
<dbReference type="SMART" id="SM00852">
    <property type="entry name" value="MoCF_biosynth"/>
    <property type="match status" value="1"/>
</dbReference>
<dbReference type="PANTHER" id="PTHR13939">
    <property type="entry name" value="NICOTINAMIDE-NUCLEOTIDE AMIDOHYDROLASE PNCC"/>
    <property type="match status" value="1"/>
</dbReference>
<dbReference type="PIRSF" id="PIRSF006728">
    <property type="entry name" value="CinA"/>
    <property type="match status" value="1"/>
</dbReference>
<dbReference type="InterPro" id="IPR008135">
    <property type="entry name" value="Competence-induced_CinA"/>
</dbReference>
<dbReference type="Pfam" id="PF02464">
    <property type="entry name" value="CinA"/>
    <property type="match status" value="1"/>
</dbReference>
<dbReference type="Proteomes" id="UP000263486">
    <property type="component" value="Unassembled WGS sequence"/>
</dbReference>
<name>A0ABX9KCW0_9FUSO</name>
<dbReference type="SUPFAM" id="SSF142433">
    <property type="entry name" value="CinA-like"/>
    <property type="match status" value="1"/>
</dbReference>
<proteinExistence type="inferred from homology"/>
<evidence type="ECO:0000313" key="4">
    <source>
        <dbReference type="Proteomes" id="UP000263486"/>
    </source>
</evidence>
<sequence length="398" mass="44460">MDATIILVGTELLNGMTVDTNSIYMAEELNKYGIEIRHKLVVGDNIGDIVEAIEYGNSKSDLVILSGGLGPTMDDLTKSAISEFLKVELVVDRDDYMDLKKKYDSHNLVLEDKNLREAEKPYGSQTIINDVGMCKGIYIDKIAAFPGVPRELYNLFPKFLKLLISQGKLEKNIYIKDILVWGIPESVLETKVIHLFDLKGIHYEFLVKDYGIIIRLQTISTNKLSVDKITSGLYKIIGENVIGEDEERLETTIYKYLKEKKYDISLAESCTGGLIASKFIEVDGISSVFKEGIVCYSNESKQDRLGVKKETLDAHGAVSYETCEEMLDGLDTDVKIAVTGIAGPNGGTEEKPVGTVYIGVAAGDKKYIKKYLFNGNREKIRRITMMRAMFEVLKILKG</sequence>
<protein>
    <recommendedName>
        <fullName evidence="1">CinA-like protein</fullName>
    </recommendedName>
</protein>
<evidence type="ECO:0000256" key="1">
    <source>
        <dbReference type="HAMAP-Rule" id="MF_00226"/>
    </source>
</evidence>
<reference evidence="3 4" key="1">
    <citation type="submission" date="2018-08" db="EMBL/GenBank/DDBJ databases">
        <title>Draft genome sequence of Psychrilyobacter sp. strain SD5 isolated from Black Sea water.</title>
        <authorList>
            <person name="Yadav S."/>
            <person name="Villanueva L."/>
            <person name="Damste J.S.S."/>
        </authorList>
    </citation>
    <scope>NUCLEOTIDE SEQUENCE [LARGE SCALE GENOMIC DNA]</scope>
    <source>
        <strain evidence="3 4">SD5</strain>
    </source>
</reference>
<dbReference type="PANTHER" id="PTHR13939:SF0">
    <property type="entry name" value="NMN AMIDOHYDROLASE-LIKE PROTEIN YFAY"/>
    <property type="match status" value="1"/>
</dbReference>